<evidence type="ECO:0000256" key="9">
    <source>
        <dbReference type="ARBA" id="ARBA00023128"/>
    </source>
</evidence>
<sequence>MIQLRHTVAQPVFAAFLAGGVAGAASRTVVSPLERLKILFQIQSAGRTEYKLPVGQGLIKMWRDEGWRGFMRGNGANCIRIIPYSAVQFSTYNFYKKMAGVQQGVPTAPWKNLLFGGLAGITSVTFTYPLDLVRTRLSVQTADLAGLTEAEKKNMPGMWKIMVNVYKTEGGILALYGGYIPTIAGVAPYVGLNFMTYEWVRQYLTPEGDKNPSNWRKLLAGAISGAIAQTCTYPLDVLRRRFQINKMKSMGYRYKGIFDAIRIIASQEGIRGFYKGIVPNLLKVAPSMAANFLSFEITRDFFVQMGQDDGT</sequence>
<keyword evidence="8" id="KW-1133">Transmembrane helix</keyword>
<evidence type="ECO:0000313" key="13">
    <source>
        <dbReference type="EMBL" id="CAF9933660.1"/>
    </source>
</evidence>
<evidence type="ECO:0000256" key="2">
    <source>
        <dbReference type="ARBA" id="ARBA00004448"/>
    </source>
</evidence>
<evidence type="ECO:0000256" key="8">
    <source>
        <dbReference type="ARBA" id="ARBA00022989"/>
    </source>
</evidence>
<feature type="repeat" description="Solcar" evidence="11">
    <location>
        <begin position="212"/>
        <end position="301"/>
    </location>
</feature>
<dbReference type="EMBL" id="CAJPDT010000071">
    <property type="protein sequence ID" value="CAF9933660.1"/>
    <property type="molecule type" value="Genomic_DNA"/>
</dbReference>
<dbReference type="GO" id="GO:0005743">
    <property type="term" value="C:mitochondrial inner membrane"/>
    <property type="evidence" value="ECO:0007669"/>
    <property type="project" value="UniProtKB-SubCell"/>
</dbReference>
<dbReference type="Proteomes" id="UP000664534">
    <property type="component" value="Unassembled WGS sequence"/>
</dbReference>
<evidence type="ECO:0000256" key="11">
    <source>
        <dbReference type="PROSITE-ProRule" id="PRU00282"/>
    </source>
</evidence>
<feature type="repeat" description="Solcar" evidence="11">
    <location>
        <begin position="111"/>
        <end position="203"/>
    </location>
</feature>
<evidence type="ECO:0000313" key="14">
    <source>
        <dbReference type="Proteomes" id="UP000664534"/>
    </source>
</evidence>
<gene>
    <name evidence="13" type="ORF">IMSHALPRED_009438</name>
</gene>
<comment type="subcellular location">
    <subcellularLocation>
        <location evidence="2">Mitochondrion inner membrane</location>
        <topology evidence="2">Multi-pass membrane protein</topology>
    </subcellularLocation>
</comment>
<dbReference type="Gene3D" id="1.50.40.10">
    <property type="entry name" value="Mitochondrial carrier domain"/>
    <property type="match status" value="1"/>
</dbReference>
<evidence type="ECO:0000256" key="10">
    <source>
        <dbReference type="ARBA" id="ARBA00023136"/>
    </source>
</evidence>
<dbReference type="InterPro" id="IPR018108">
    <property type="entry name" value="MCP_transmembrane"/>
</dbReference>
<proteinExistence type="inferred from homology"/>
<keyword evidence="5 11" id="KW-0812">Transmembrane</keyword>
<dbReference type="GO" id="GO:0055085">
    <property type="term" value="P:transmembrane transport"/>
    <property type="evidence" value="ECO:0007669"/>
    <property type="project" value="InterPro"/>
</dbReference>
<comment type="similarity">
    <text evidence="12">Belongs to the mitochondrial carrier (TC 2.A.29) family.</text>
</comment>
<comment type="caution">
    <text evidence="13">The sequence shown here is derived from an EMBL/GenBank/DDBJ whole genome shotgun (WGS) entry which is preliminary data.</text>
</comment>
<accession>A0A8H3G0S0</accession>
<evidence type="ECO:0000256" key="3">
    <source>
        <dbReference type="ARBA" id="ARBA00021935"/>
    </source>
</evidence>
<evidence type="ECO:0000256" key="6">
    <source>
        <dbReference type="ARBA" id="ARBA00022737"/>
    </source>
</evidence>
<keyword evidence="9" id="KW-0496">Mitochondrion</keyword>
<dbReference type="PROSITE" id="PS50920">
    <property type="entry name" value="SOLCAR"/>
    <property type="match status" value="3"/>
</dbReference>
<evidence type="ECO:0000256" key="12">
    <source>
        <dbReference type="RuleBase" id="RU000488"/>
    </source>
</evidence>
<dbReference type="Pfam" id="PF00153">
    <property type="entry name" value="Mito_carr"/>
    <property type="match status" value="3"/>
</dbReference>
<organism evidence="13 14">
    <name type="scientific">Imshaugia aleurites</name>
    <dbReference type="NCBI Taxonomy" id="172621"/>
    <lineage>
        <taxon>Eukaryota</taxon>
        <taxon>Fungi</taxon>
        <taxon>Dikarya</taxon>
        <taxon>Ascomycota</taxon>
        <taxon>Pezizomycotina</taxon>
        <taxon>Lecanoromycetes</taxon>
        <taxon>OSLEUM clade</taxon>
        <taxon>Lecanoromycetidae</taxon>
        <taxon>Lecanorales</taxon>
        <taxon>Lecanorineae</taxon>
        <taxon>Parmeliaceae</taxon>
        <taxon>Imshaugia</taxon>
    </lineage>
</organism>
<dbReference type="PANTHER" id="PTHR24089">
    <property type="entry name" value="SOLUTE CARRIER FAMILY 25"/>
    <property type="match status" value="1"/>
</dbReference>
<evidence type="ECO:0000256" key="1">
    <source>
        <dbReference type="ARBA" id="ARBA00002238"/>
    </source>
</evidence>
<protein>
    <recommendedName>
        <fullName evidence="3">Mitochondrial thiamine pyrophosphate carrier 1</fullName>
    </recommendedName>
</protein>
<dbReference type="PRINTS" id="PR00926">
    <property type="entry name" value="MITOCARRIER"/>
</dbReference>
<dbReference type="InterPro" id="IPR002067">
    <property type="entry name" value="MCP"/>
</dbReference>
<evidence type="ECO:0000256" key="5">
    <source>
        <dbReference type="ARBA" id="ARBA00022692"/>
    </source>
</evidence>
<name>A0A8H3G0S0_9LECA</name>
<comment type="function">
    <text evidence="1">Mitochondrial transporter that mediates uptake of thiamine pyrophosphate (ThPP) into mitochondria.</text>
</comment>
<evidence type="ECO:0000256" key="7">
    <source>
        <dbReference type="ARBA" id="ARBA00022792"/>
    </source>
</evidence>
<dbReference type="InterPro" id="IPR023395">
    <property type="entry name" value="MCP_dom_sf"/>
</dbReference>
<keyword evidence="6" id="KW-0677">Repeat</keyword>
<evidence type="ECO:0000256" key="4">
    <source>
        <dbReference type="ARBA" id="ARBA00022448"/>
    </source>
</evidence>
<reference evidence="13" key="1">
    <citation type="submission" date="2021-03" db="EMBL/GenBank/DDBJ databases">
        <authorList>
            <person name="Tagirdzhanova G."/>
        </authorList>
    </citation>
    <scope>NUCLEOTIDE SEQUENCE</scope>
</reference>
<feature type="repeat" description="Solcar" evidence="11">
    <location>
        <begin position="10"/>
        <end position="98"/>
    </location>
</feature>
<dbReference type="AlphaFoldDB" id="A0A8H3G0S0"/>
<keyword evidence="7" id="KW-0999">Mitochondrion inner membrane</keyword>
<dbReference type="OrthoDB" id="270584at2759"/>
<keyword evidence="10 11" id="KW-0472">Membrane</keyword>
<keyword evidence="14" id="KW-1185">Reference proteome</keyword>
<keyword evidence="4 12" id="KW-0813">Transport</keyword>
<dbReference type="SUPFAM" id="SSF103506">
    <property type="entry name" value="Mitochondrial carrier"/>
    <property type="match status" value="1"/>
</dbReference>